<dbReference type="EMBL" id="LVXG01000012">
    <property type="protein sequence ID" value="OQP50441.1"/>
    <property type="molecule type" value="Genomic_DNA"/>
</dbReference>
<name>A0A1V9EWD0_9BACT</name>
<accession>A0A1V9EWD0</accession>
<dbReference type="Proteomes" id="UP000192610">
    <property type="component" value="Unassembled WGS sequence"/>
</dbReference>
<evidence type="ECO:0000313" key="2">
    <source>
        <dbReference type="Proteomes" id="UP000192610"/>
    </source>
</evidence>
<keyword evidence="2" id="KW-1185">Reference proteome</keyword>
<dbReference type="STRING" id="354355.SAMN05660816_00757"/>
<evidence type="ECO:0000313" key="1">
    <source>
        <dbReference type="EMBL" id="OQP50441.1"/>
    </source>
</evidence>
<dbReference type="AlphaFoldDB" id="A0A1V9EWD0"/>
<dbReference type="RefSeq" id="WP_081198775.1">
    <property type="nucleotide sequence ID" value="NZ_FOCZ01000001.1"/>
</dbReference>
<protein>
    <submittedName>
        <fullName evidence="1">Uncharacterized protein</fullName>
    </submittedName>
</protein>
<sequence length="62" mass="7245">MIRRKKGKKISFKKIGKQETVIKNRSTCKGYFICLKRANETLAKLDLTDFINNPHKYVLTSQ</sequence>
<comment type="caution">
    <text evidence="1">The sequence shown here is derived from an EMBL/GenBank/DDBJ whole genome shotgun (WGS) entry which is preliminary data.</text>
</comment>
<proteinExistence type="predicted"/>
<organism evidence="1 2">
    <name type="scientific">Niastella yeongjuensis</name>
    <dbReference type="NCBI Taxonomy" id="354355"/>
    <lineage>
        <taxon>Bacteria</taxon>
        <taxon>Pseudomonadati</taxon>
        <taxon>Bacteroidota</taxon>
        <taxon>Chitinophagia</taxon>
        <taxon>Chitinophagales</taxon>
        <taxon>Chitinophagaceae</taxon>
        <taxon>Niastella</taxon>
    </lineage>
</organism>
<reference evidence="2" key="1">
    <citation type="submission" date="2016-04" db="EMBL/GenBank/DDBJ databases">
        <authorList>
            <person name="Chen L."/>
            <person name="Zhuang W."/>
            <person name="Wang G."/>
        </authorList>
    </citation>
    <scope>NUCLEOTIDE SEQUENCE [LARGE SCALE GENOMIC DNA]</scope>
    <source>
        <strain evidence="2">17621</strain>
    </source>
</reference>
<gene>
    <name evidence="1" type="ORF">A4H97_00955</name>
</gene>